<dbReference type="EMBL" id="KV748260">
    <property type="protein sequence ID" value="OCK87554.1"/>
    <property type="molecule type" value="Genomic_DNA"/>
</dbReference>
<proteinExistence type="predicted"/>
<name>A0ACC8EMP3_9PEZI</name>
<protein>
    <submittedName>
        <fullName evidence="1">Uncharacterized protein</fullName>
    </submittedName>
</protein>
<sequence>MSLPCLTDQFGRFLRESPIKVFVGSDRAVYYVHPGVLSACKSSTTDTRMNGSWKDAGDSAIDWTDFDSQTIECVLHYLYTGDYHVVNLAEEALISTIEDEEIHLEQSEEKQLDPNETSQSPQTDLPDGDSLMRPLTPIRACLDAGLPAEGIQTAAGAVAKKDFKDHEHNVGPSVLVHAKVYSFAHRHFFLELGKLALQRLTQILILVPCKQTCLFPYLADAIRHIYGTTPGPELQEDPARKLLSQYVAINYTDLTGEELDKLAVEGAEFMVDLLSKLARQINDLTTKTREFQMILKDKEEELQRARQEIQECESANMKKSDWDL</sequence>
<keyword evidence="2" id="KW-1185">Reference proteome</keyword>
<reference evidence="1 2" key="1">
    <citation type="journal article" date="2016" name="Nat. Commun.">
        <title>Ectomycorrhizal ecology is imprinted in the genome of the dominant symbiotic fungus Cenococcum geophilum.</title>
        <authorList>
            <consortium name="DOE Joint Genome Institute"/>
            <person name="Peter M."/>
            <person name="Kohler A."/>
            <person name="Ohm R.A."/>
            <person name="Kuo A."/>
            <person name="Krutzmann J."/>
            <person name="Morin E."/>
            <person name="Arend M."/>
            <person name="Barry K.W."/>
            <person name="Binder M."/>
            <person name="Choi C."/>
            <person name="Clum A."/>
            <person name="Copeland A."/>
            <person name="Grisel N."/>
            <person name="Haridas S."/>
            <person name="Kipfer T."/>
            <person name="LaButti K."/>
            <person name="Lindquist E."/>
            <person name="Lipzen A."/>
            <person name="Maire R."/>
            <person name="Meier B."/>
            <person name="Mihaltcheva S."/>
            <person name="Molinier V."/>
            <person name="Murat C."/>
            <person name="Poggeler S."/>
            <person name="Quandt C.A."/>
            <person name="Sperisen C."/>
            <person name="Tritt A."/>
            <person name="Tisserant E."/>
            <person name="Crous P.W."/>
            <person name="Henrissat B."/>
            <person name="Nehls U."/>
            <person name="Egli S."/>
            <person name="Spatafora J.W."/>
            <person name="Grigoriev I.V."/>
            <person name="Martin F.M."/>
        </authorList>
    </citation>
    <scope>NUCLEOTIDE SEQUENCE [LARGE SCALE GENOMIC DNA]</scope>
    <source>
        <strain evidence="1 2">1.58</strain>
    </source>
</reference>
<organism evidence="1 2">
    <name type="scientific">Cenococcum geophilum 1.58</name>
    <dbReference type="NCBI Taxonomy" id="794803"/>
    <lineage>
        <taxon>Eukaryota</taxon>
        <taxon>Fungi</taxon>
        <taxon>Dikarya</taxon>
        <taxon>Ascomycota</taxon>
        <taxon>Pezizomycotina</taxon>
        <taxon>Dothideomycetes</taxon>
        <taxon>Pleosporomycetidae</taxon>
        <taxon>Gloniales</taxon>
        <taxon>Gloniaceae</taxon>
        <taxon>Cenococcum</taxon>
    </lineage>
</organism>
<accession>A0ACC8EMP3</accession>
<evidence type="ECO:0000313" key="1">
    <source>
        <dbReference type="EMBL" id="OCK87554.1"/>
    </source>
</evidence>
<dbReference type="Proteomes" id="UP000250078">
    <property type="component" value="Unassembled WGS sequence"/>
</dbReference>
<gene>
    <name evidence="1" type="ORF">K441DRAFT_701259</name>
</gene>
<evidence type="ECO:0000313" key="2">
    <source>
        <dbReference type="Proteomes" id="UP000250078"/>
    </source>
</evidence>